<dbReference type="InterPro" id="IPR005184">
    <property type="entry name" value="DUF306_Meta_HslJ"/>
</dbReference>
<evidence type="ECO:0000259" key="3">
    <source>
        <dbReference type="Pfam" id="PF14302"/>
    </source>
</evidence>
<keyword evidence="5" id="KW-1185">Reference proteome</keyword>
<dbReference type="Proteomes" id="UP000057981">
    <property type="component" value="Chromosome"/>
</dbReference>
<dbReference type="Pfam" id="PF14302">
    <property type="entry name" value="DUF4377"/>
    <property type="match status" value="1"/>
</dbReference>
<feature type="domain" description="DUF306" evidence="2">
    <location>
        <begin position="120"/>
        <end position="224"/>
    </location>
</feature>
<evidence type="ECO:0000259" key="2">
    <source>
        <dbReference type="Pfam" id="PF03724"/>
    </source>
</evidence>
<dbReference type="Gene3D" id="2.40.128.270">
    <property type="match status" value="1"/>
</dbReference>
<name>A0A0P0CVU0_9FLAO</name>
<evidence type="ECO:0000256" key="1">
    <source>
        <dbReference type="SAM" id="SignalP"/>
    </source>
</evidence>
<dbReference type="EMBL" id="CP012898">
    <property type="protein sequence ID" value="ALJ04545.1"/>
    <property type="molecule type" value="Genomic_DNA"/>
</dbReference>
<dbReference type="InterPro" id="IPR025485">
    <property type="entry name" value="DUF4377"/>
</dbReference>
<dbReference type="OrthoDB" id="880459at2"/>
<evidence type="ECO:0008006" key="6">
    <source>
        <dbReference type="Google" id="ProtNLM"/>
    </source>
</evidence>
<dbReference type="AlphaFoldDB" id="A0A0P0CVU0"/>
<organism evidence="4 5">
    <name type="scientific">Pseudalgibacter alginicilyticus</name>
    <dbReference type="NCBI Taxonomy" id="1736674"/>
    <lineage>
        <taxon>Bacteria</taxon>
        <taxon>Pseudomonadati</taxon>
        <taxon>Bacteroidota</taxon>
        <taxon>Flavobacteriia</taxon>
        <taxon>Flavobacteriales</taxon>
        <taxon>Flavobacteriaceae</taxon>
        <taxon>Pseudalgibacter</taxon>
    </lineage>
</organism>
<evidence type="ECO:0000313" key="5">
    <source>
        <dbReference type="Proteomes" id="UP000057981"/>
    </source>
</evidence>
<dbReference type="Pfam" id="PF03724">
    <property type="entry name" value="META"/>
    <property type="match status" value="1"/>
</dbReference>
<accession>A0A0P0CVU0</accession>
<evidence type="ECO:0000313" key="4">
    <source>
        <dbReference type="EMBL" id="ALJ04545.1"/>
    </source>
</evidence>
<feature type="chain" id="PRO_5006042959" description="DUF306 domain-containing protein" evidence="1">
    <location>
        <begin position="21"/>
        <end position="227"/>
    </location>
</feature>
<dbReference type="KEGG" id="ahz:APS56_05045"/>
<reference evidence="4 5" key="1">
    <citation type="submission" date="2015-10" db="EMBL/GenBank/DDBJ databases">
        <authorList>
            <person name="Gilbert D.G."/>
        </authorList>
    </citation>
    <scope>NUCLEOTIDE SEQUENCE [LARGE SCALE GENOMIC DNA]</scope>
    <source>
        <strain evidence="5">HZ-22</strain>
    </source>
</reference>
<feature type="domain" description="DUF4377" evidence="3">
    <location>
        <begin position="31"/>
        <end position="111"/>
    </location>
</feature>
<sequence>MTFTKTFLSLLLITTLCVSCISTKSTSTTFWVNSKKTDCNTGAGKTQCLQIHKGHDLNITEWTPFHSSIENFAFELGYLQKIKVKKTSLKTTHTPFDTSSTTYKLVKVLEKKQDPKIILHDIWAATSINRNVIKAKNNTPTLEINLTKMQVFGTDGCNNFTGSIRNLTANTIMFNTLASTRKMCLDMQIPDIYNKALINSVSYKHESLNLFFYDANGRETIHFKKVD</sequence>
<dbReference type="InterPro" id="IPR038670">
    <property type="entry name" value="HslJ-like_sf"/>
</dbReference>
<keyword evidence="1" id="KW-0732">Signal</keyword>
<gene>
    <name evidence="4" type="ORF">APS56_05045</name>
</gene>
<protein>
    <recommendedName>
        <fullName evidence="6">DUF306 domain-containing protein</fullName>
    </recommendedName>
</protein>
<proteinExistence type="predicted"/>
<dbReference type="RefSeq" id="WP_054725510.1">
    <property type="nucleotide sequence ID" value="NZ_CP012898.1"/>
</dbReference>
<feature type="signal peptide" evidence="1">
    <location>
        <begin position="1"/>
        <end position="20"/>
    </location>
</feature>